<feature type="domain" description="Pyridine nucleotide-disulphide oxidoreductase dimerisation" evidence="11">
    <location>
        <begin position="341"/>
        <end position="450"/>
    </location>
</feature>
<evidence type="ECO:0000256" key="5">
    <source>
        <dbReference type="ARBA" id="ARBA00023002"/>
    </source>
</evidence>
<dbReference type="RefSeq" id="WP_215217432.1">
    <property type="nucleotide sequence ID" value="NZ_CP075587.1"/>
</dbReference>
<dbReference type="InterPro" id="IPR036188">
    <property type="entry name" value="FAD/NAD-bd_sf"/>
</dbReference>
<sequence>MDAFDLIIIGAGPGGYVAAIRAAQLGLKTACIDKRKELGGTCLHVGCIPSKSLLSSSELLWNIKEISAANGIIIAQPSINFTKMMTRKTQIIQSFSQGITSLFKKHKISSYVGEASFLSSTEVLVKNASQATQLQARFILIATGSKPIELPFLPFDEKQILSSTGALSLKEIPKDLLIIGAGVIGVELGSVYNRLGTKVQIIEFLDQICTGFDHQLILELKKDLEKQGINFYLSSKVMGAKIASNQISLQVEQKSFSAEKVLVAIGRRPYTQGLGLEKIGVKISPKGFIETDGIFRSNIPNIFAIGDVVEGPMLAHKASEEGIAAVEIMAGHRPQLNYMAIPNVVYTHPEMASVGLTEEEAKKYHLIPKIGSFPFKANSRAKCTGETQGFVKIVTEEKSKRIIGVHIIGTHASELIAEAAIAIQKSLCIKDLINTPYAHPTLSEAIREAALDVEKRALHK</sequence>
<dbReference type="PRINTS" id="PR00368">
    <property type="entry name" value="FADPNR"/>
</dbReference>
<name>A0ABX8V6U0_9BACT</name>
<keyword evidence="4 10" id="KW-0274">FAD</keyword>
<dbReference type="Pfam" id="PF07992">
    <property type="entry name" value="Pyr_redox_2"/>
    <property type="match status" value="1"/>
</dbReference>
<evidence type="ECO:0000256" key="1">
    <source>
        <dbReference type="ARBA" id="ARBA00007532"/>
    </source>
</evidence>
<accession>A0ABX8V6U0</accession>
<keyword evidence="6 10" id="KW-0520">NAD</keyword>
<dbReference type="InterPro" id="IPR004099">
    <property type="entry name" value="Pyr_nucl-diS_OxRdtase_dimer"/>
</dbReference>
<reference evidence="13 14" key="1">
    <citation type="journal article" date="2022" name="bioRxiv">
        <title>Ecology and evolution of chlamydial symbionts of arthropods.</title>
        <authorList>
            <person name="Halter T."/>
            <person name="Koestlbacher S."/>
            <person name="Collingro A."/>
            <person name="Sixt B.S."/>
            <person name="Toenshoff E.R."/>
            <person name="Hendrickx F."/>
            <person name="Kostanjsek R."/>
            <person name="Horn M."/>
        </authorList>
    </citation>
    <scope>NUCLEOTIDE SEQUENCE [LARGE SCALE GENOMIC DNA]</scope>
    <source>
        <strain evidence="13">W744xW776</strain>
    </source>
</reference>
<dbReference type="NCBIfam" id="TIGR01350">
    <property type="entry name" value="lipoamide_DH"/>
    <property type="match status" value="1"/>
</dbReference>
<evidence type="ECO:0000256" key="2">
    <source>
        <dbReference type="ARBA" id="ARBA00012608"/>
    </source>
</evidence>
<dbReference type="InterPro" id="IPR012999">
    <property type="entry name" value="Pyr_OxRdtase_I_AS"/>
</dbReference>
<dbReference type="GO" id="GO:0004148">
    <property type="term" value="F:dihydrolipoyl dehydrogenase (NADH) activity"/>
    <property type="evidence" value="ECO:0007669"/>
    <property type="project" value="UniProtKB-EC"/>
</dbReference>
<keyword evidence="7" id="KW-1015">Disulfide bond</keyword>
<dbReference type="PROSITE" id="PS00076">
    <property type="entry name" value="PYRIDINE_REDOX_1"/>
    <property type="match status" value="1"/>
</dbReference>
<dbReference type="Gene3D" id="3.30.390.30">
    <property type="match status" value="1"/>
</dbReference>
<evidence type="ECO:0000256" key="3">
    <source>
        <dbReference type="ARBA" id="ARBA00022630"/>
    </source>
</evidence>
<dbReference type="InterPro" id="IPR023753">
    <property type="entry name" value="FAD/NAD-binding_dom"/>
</dbReference>
<dbReference type="Gene3D" id="3.50.50.60">
    <property type="entry name" value="FAD/NAD(P)-binding domain"/>
    <property type="match status" value="2"/>
</dbReference>
<dbReference type="PANTHER" id="PTHR22912:SF151">
    <property type="entry name" value="DIHYDROLIPOYL DEHYDROGENASE, MITOCHONDRIAL"/>
    <property type="match status" value="1"/>
</dbReference>
<evidence type="ECO:0000256" key="6">
    <source>
        <dbReference type="ARBA" id="ARBA00023027"/>
    </source>
</evidence>
<dbReference type="SUPFAM" id="SSF55424">
    <property type="entry name" value="FAD/NAD-linked reductases, dimerisation (C-terminal) domain"/>
    <property type="match status" value="1"/>
</dbReference>
<dbReference type="SUPFAM" id="SSF51905">
    <property type="entry name" value="FAD/NAD(P)-binding domain"/>
    <property type="match status" value="1"/>
</dbReference>
<evidence type="ECO:0000313" key="13">
    <source>
        <dbReference type="EMBL" id="QYF48728.1"/>
    </source>
</evidence>
<evidence type="ECO:0000259" key="12">
    <source>
        <dbReference type="Pfam" id="PF07992"/>
    </source>
</evidence>
<dbReference type="InterPro" id="IPR001100">
    <property type="entry name" value="Pyr_nuc-diS_OxRdtase"/>
</dbReference>
<dbReference type="EMBL" id="CP075587">
    <property type="protein sequence ID" value="QYF48728.1"/>
    <property type="molecule type" value="Genomic_DNA"/>
</dbReference>
<dbReference type="PRINTS" id="PR00411">
    <property type="entry name" value="PNDRDTASEI"/>
</dbReference>
<comment type="catalytic activity">
    <reaction evidence="9 10">
        <text>N(6)-[(R)-dihydrolipoyl]-L-lysyl-[protein] + NAD(+) = N(6)-[(R)-lipoyl]-L-lysyl-[protein] + NADH + H(+)</text>
        <dbReference type="Rhea" id="RHEA:15045"/>
        <dbReference type="Rhea" id="RHEA-COMP:10474"/>
        <dbReference type="Rhea" id="RHEA-COMP:10475"/>
        <dbReference type="ChEBI" id="CHEBI:15378"/>
        <dbReference type="ChEBI" id="CHEBI:57540"/>
        <dbReference type="ChEBI" id="CHEBI:57945"/>
        <dbReference type="ChEBI" id="CHEBI:83099"/>
        <dbReference type="ChEBI" id="CHEBI:83100"/>
        <dbReference type="EC" id="1.8.1.4"/>
    </reaction>
</comment>
<comment type="cofactor">
    <cofactor evidence="10">
        <name>FAD</name>
        <dbReference type="ChEBI" id="CHEBI:57692"/>
    </cofactor>
    <text evidence="10">Binds 1 FAD per subunit.</text>
</comment>
<dbReference type="PANTHER" id="PTHR22912">
    <property type="entry name" value="DISULFIDE OXIDOREDUCTASE"/>
    <property type="match status" value="1"/>
</dbReference>
<comment type="miscellaneous">
    <text evidence="10">The active site is a redox-active disulfide bond.</text>
</comment>
<dbReference type="Proteomes" id="UP000826014">
    <property type="component" value="Chromosome"/>
</dbReference>
<evidence type="ECO:0000256" key="8">
    <source>
        <dbReference type="ARBA" id="ARBA00023284"/>
    </source>
</evidence>
<dbReference type="EC" id="1.8.1.4" evidence="2 10"/>
<dbReference type="Pfam" id="PF02852">
    <property type="entry name" value="Pyr_redox_dim"/>
    <property type="match status" value="1"/>
</dbReference>
<comment type="similarity">
    <text evidence="1 10">Belongs to the class-I pyridine nucleotide-disulfide oxidoreductase family.</text>
</comment>
<proteinExistence type="inferred from homology"/>
<keyword evidence="8 10" id="KW-0676">Redox-active center</keyword>
<keyword evidence="5 10" id="KW-0560">Oxidoreductase</keyword>
<evidence type="ECO:0000259" key="11">
    <source>
        <dbReference type="Pfam" id="PF02852"/>
    </source>
</evidence>
<dbReference type="InterPro" id="IPR050151">
    <property type="entry name" value="Class-I_Pyr_Nuc-Dis_Oxidored"/>
</dbReference>
<dbReference type="InterPro" id="IPR016156">
    <property type="entry name" value="FAD/NAD-linked_Rdtase_dimer_sf"/>
</dbReference>
<dbReference type="PIRSF" id="PIRSF000350">
    <property type="entry name" value="Mercury_reductase_MerA"/>
    <property type="match status" value="1"/>
</dbReference>
<evidence type="ECO:0000256" key="7">
    <source>
        <dbReference type="ARBA" id="ARBA00023157"/>
    </source>
</evidence>
<evidence type="ECO:0000313" key="14">
    <source>
        <dbReference type="Proteomes" id="UP000826014"/>
    </source>
</evidence>
<dbReference type="InterPro" id="IPR006258">
    <property type="entry name" value="Lipoamide_DH"/>
</dbReference>
<keyword evidence="3 10" id="KW-0285">Flavoprotein</keyword>
<evidence type="ECO:0000256" key="4">
    <source>
        <dbReference type="ARBA" id="ARBA00022827"/>
    </source>
</evidence>
<evidence type="ECO:0000256" key="9">
    <source>
        <dbReference type="ARBA" id="ARBA00049187"/>
    </source>
</evidence>
<evidence type="ECO:0000256" key="10">
    <source>
        <dbReference type="RuleBase" id="RU003692"/>
    </source>
</evidence>
<feature type="domain" description="FAD/NAD(P)-binding" evidence="12">
    <location>
        <begin position="4"/>
        <end position="322"/>
    </location>
</feature>
<gene>
    <name evidence="13" type="ORF">RHABOEDO_000937</name>
</gene>
<keyword evidence="14" id="KW-1185">Reference proteome</keyword>
<protein>
    <recommendedName>
        <fullName evidence="2 10">Dihydrolipoyl dehydrogenase</fullName>
        <ecNumber evidence="2 10">1.8.1.4</ecNumber>
    </recommendedName>
</protein>
<organism evidence="13 14">
    <name type="scientific">Candidatus Rhabdochlamydia oedothoracis</name>
    <dbReference type="NCBI Taxonomy" id="2720720"/>
    <lineage>
        <taxon>Bacteria</taxon>
        <taxon>Pseudomonadati</taxon>
        <taxon>Chlamydiota</taxon>
        <taxon>Chlamydiia</taxon>
        <taxon>Parachlamydiales</taxon>
        <taxon>Candidatus Rhabdochlamydiaceae</taxon>
        <taxon>Candidatus Rhabdochlamydia</taxon>
    </lineage>
</organism>